<proteinExistence type="inferred from homology"/>
<protein>
    <submittedName>
        <fullName evidence="6">Splicing factor</fullName>
    </submittedName>
</protein>
<dbReference type="Proteomes" id="UP000585474">
    <property type="component" value="Unassembled WGS sequence"/>
</dbReference>
<organism evidence="6 7">
    <name type="scientific">Actinidia rufa</name>
    <dbReference type="NCBI Taxonomy" id="165716"/>
    <lineage>
        <taxon>Eukaryota</taxon>
        <taxon>Viridiplantae</taxon>
        <taxon>Streptophyta</taxon>
        <taxon>Embryophyta</taxon>
        <taxon>Tracheophyta</taxon>
        <taxon>Spermatophyta</taxon>
        <taxon>Magnoliopsida</taxon>
        <taxon>eudicotyledons</taxon>
        <taxon>Gunneridae</taxon>
        <taxon>Pentapetalae</taxon>
        <taxon>asterids</taxon>
        <taxon>Ericales</taxon>
        <taxon>Actinidiaceae</taxon>
        <taxon>Actinidia</taxon>
    </lineage>
</organism>
<feature type="region of interest" description="Disordered" evidence="4">
    <location>
        <begin position="238"/>
        <end position="261"/>
    </location>
</feature>
<keyword evidence="2" id="KW-0747">Spliceosome</keyword>
<keyword evidence="7" id="KW-1185">Reference proteome</keyword>
<name>A0A7J0EBA4_9ERIC</name>
<evidence type="ECO:0000256" key="4">
    <source>
        <dbReference type="SAM" id="MobiDB-lite"/>
    </source>
</evidence>
<evidence type="ECO:0000313" key="6">
    <source>
        <dbReference type="EMBL" id="GFY83209.1"/>
    </source>
</evidence>
<dbReference type="InterPro" id="IPR038737">
    <property type="entry name" value="SF3b_su1-like"/>
</dbReference>
<dbReference type="Gene3D" id="1.25.10.10">
    <property type="entry name" value="Leucine-rich Repeat Variant"/>
    <property type="match status" value="1"/>
</dbReference>
<evidence type="ECO:0000256" key="1">
    <source>
        <dbReference type="ARBA" id="ARBA00005754"/>
    </source>
</evidence>
<dbReference type="AlphaFoldDB" id="A0A7J0EBA4"/>
<dbReference type="OrthoDB" id="438939at2759"/>
<feature type="transmembrane region" description="Helical" evidence="5">
    <location>
        <begin position="96"/>
        <end position="117"/>
    </location>
</feature>
<evidence type="ECO:0000256" key="5">
    <source>
        <dbReference type="SAM" id="Phobius"/>
    </source>
</evidence>
<accession>A0A7J0EBA4</accession>
<keyword evidence="2" id="KW-0507">mRNA processing</keyword>
<keyword evidence="5" id="KW-0472">Membrane</keyword>
<dbReference type="InterPro" id="IPR021133">
    <property type="entry name" value="HEAT_type_2"/>
</dbReference>
<dbReference type="EMBL" id="BJWL01000002">
    <property type="protein sequence ID" value="GFY83209.1"/>
    <property type="molecule type" value="Genomic_DNA"/>
</dbReference>
<keyword evidence="5" id="KW-0812">Transmembrane</keyword>
<evidence type="ECO:0000256" key="2">
    <source>
        <dbReference type="ARBA" id="ARBA00022728"/>
    </source>
</evidence>
<gene>
    <name evidence="6" type="ORF">Acr_02g0014490</name>
</gene>
<keyword evidence="5" id="KW-1133">Transmembrane helix</keyword>
<comment type="caution">
    <text evidence="6">The sequence shown here is derived from an EMBL/GenBank/DDBJ whole genome shotgun (WGS) entry which is preliminary data.</text>
</comment>
<dbReference type="GO" id="GO:0003729">
    <property type="term" value="F:mRNA binding"/>
    <property type="evidence" value="ECO:0007669"/>
    <property type="project" value="InterPro"/>
</dbReference>
<dbReference type="PANTHER" id="PTHR12097">
    <property type="entry name" value="SPLICING FACTOR 3B, SUBUNIT 1-RELATED"/>
    <property type="match status" value="1"/>
</dbReference>
<dbReference type="GO" id="GO:0000245">
    <property type="term" value="P:spliceosomal complex assembly"/>
    <property type="evidence" value="ECO:0007669"/>
    <property type="project" value="InterPro"/>
</dbReference>
<feature type="repeat" description="HEAT" evidence="3">
    <location>
        <begin position="39"/>
        <end position="77"/>
    </location>
</feature>
<dbReference type="SUPFAM" id="SSF48371">
    <property type="entry name" value="ARM repeat"/>
    <property type="match status" value="1"/>
</dbReference>
<evidence type="ECO:0000313" key="7">
    <source>
        <dbReference type="Proteomes" id="UP000585474"/>
    </source>
</evidence>
<dbReference type="GO" id="GO:0005681">
    <property type="term" value="C:spliceosomal complex"/>
    <property type="evidence" value="ECO:0007669"/>
    <property type="project" value="UniProtKB-KW"/>
</dbReference>
<evidence type="ECO:0000256" key="3">
    <source>
        <dbReference type="PROSITE-ProRule" id="PRU00103"/>
    </source>
</evidence>
<keyword evidence="2" id="KW-0508">mRNA splicing</keyword>
<dbReference type="InterPro" id="IPR016024">
    <property type="entry name" value="ARM-type_fold"/>
</dbReference>
<dbReference type="PROSITE" id="PS50077">
    <property type="entry name" value="HEAT_REPEAT"/>
    <property type="match status" value="1"/>
</dbReference>
<sequence>MGPVMNSTDEYLRNNAIIAFSIVPSGLGIPQLLPFLKPVLEAVGNDVTDENEEVRIATALALAALAKASAPNGIESFESVFMPLLKGVIGSRHGKVLAAFLIVFGSLIPLMDAAYAIHFAREVMGVLVREFDLPDEQEKQIVLKTLKQCTSVEGVKADYNGYTINQFLGFNASPPTWVLGFFIAATGNTNFTSWSNFKAPVIFPGHKHDQNHLSPGHQNASETFPQTTGAFLTRGVSPVRKKSRSNLSEGGGDGPDIRSSHQHLFPIQQPQVVAVFVLKTAVSSFGGAWIFWTALKSLTAAHLSVSSSAIEMDHLLVC</sequence>
<dbReference type="InterPro" id="IPR011989">
    <property type="entry name" value="ARM-like"/>
</dbReference>
<reference evidence="6 7" key="1">
    <citation type="submission" date="2019-07" db="EMBL/GenBank/DDBJ databases">
        <title>De Novo Assembly of kiwifruit Actinidia rufa.</title>
        <authorList>
            <person name="Sugita-Konishi S."/>
            <person name="Sato K."/>
            <person name="Mori E."/>
            <person name="Abe Y."/>
            <person name="Kisaki G."/>
            <person name="Hamano K."/>
            <person name="Suezawa K."/>
            <person name="Otani M."/>
            <person name="Fukuda T."/>
            <person name="Manabe T."/>
            <person name="Gomi K."/>
            <person name="Tabuchi M."/>
            <person name="Akimitsu K."/>
            <person name="Kataoka I."/>
        </authorList>
    </citation>
    <scope>NUCLEOTIDE SEQUENCE [LARGE SCALE GENOMIC DNA]</scope>
    <source>
        <strain evidence="7">cv. Fuchu</strain>
    </source>
</reference>
<comment type="similarity">
    <text evidence="1">Belongs to the SF3B1 family.</text>
</comment>